<gene>
    <name evidence="1" type="ORF">LOK49_LG08G02472</name>
</gene>
<sequence length="123" mass="12904">MIIVVVAVLWFGGRCNRGGKAGDGGEASGDVMGCGGMGEKLVDDGGLKLKHAVAIMNIKCRVAGIIGLVEVALMDAYLGHAGMLLITSVLYSIVSHRNSTHPFHLWHSTANLLLVVVVVLVKI</sequence>
<protein>
    <submittedName>
        <fullName evidence="1">Uncharacterized protein</fullName>
    </submittedName>
</protein>
<accession>A0ACC0GTY0</accession>
<name>A0ACC0GTY0_9ERIC</name>
<proteinExistence type="predicted"/>
<dbReference type="EMBL" id="CM045766">
    <property type="protein sequence ID" value="KAI8002981.1"/>
    <property type="molecule type" value="Genomic_DNA"/>
</dbReference>
<comment type="caution">
    <text evidence="1">The sequence shown here is derived from an EMBL/GenBank/DDBJ whole genome shotgun (WGS) entry which is preliminary data.</text>
</comment>
<evidence type="ECO:0000313" key="1">
    <source>
        <dbReference type="EMBL" id="KAI8002981.1"/>
    </source>
</evidence>
<dbReference type="Proteomes" id="UP001060215">
    <property type="component" value="Chromosome 9"/>
</dbReference>
<evidence type="ECO:0000313" key="2">
    <source>
        <dbReference type="Proteomes" id="UP001060215"/>
    </source>
</evidence>
<reference evidence="1 2" key="1">
    <citation type="journal article" date="2022" name="Plant J.">
        <title>Chromosome-level genome of Camellia lanceoleosa provides a valuable resource for understanding genome evolution and self-incompatibility.</title>
        <authorList>
            <person name="Gong W."/>
            <person name="Xiao S."/>
            <person name="Wang L."/>
            <person name="Liao Z."/>
            <person name="Chang Y."/>
            <person name="Mo W."/>
            <person name="Hu G."/>
            <person name="Li W."/>
            <person name="Zhao G."/>
            <person name="Zhu H."/>
            <person name="Hu X."/>
            <person name="Ji K."/>
            <person name="Xiang X."/>
            <person name="Song Q."/>
            <person name="Yuan D."/>
            <person name="Jin S."/>
            <person name="Zhang L."/>
        </authorList>
    </citation>
    <scope>NUCLEOTIDE SEQUENCE [LARGE SCALE GENOMIC DNA]</scope>
    <source>
        <strain evidence="1">SQ_2022a</strain>
    </source>
</reference>
<organism evidence="1 2">
    <name type="scientific">Camellia lanceoleosa</name>
    <dbReference type="NCBI Taxonomy" id="1840588"/>
    <lineage>
        <taxon>Eukaryota</taxon>
        <taxon>Viridiplantae</taxon>
        <taxon>Streptophyta</taxon>
        <taxon>Embryophyta</taxon>
        <taxon>Tracheophyta</taxon>
        <taxon>Spermatophyta</taxon>
        <taxon>Magnoliopsida</taxon>
        <taxon>eudicotyledons</taxon>
        <taxon>Gunneridae</taxon>
        <taxon>Pentapetalae</taxon>
        <taxon>asterids</taxon>
        <taxon>Ericales</taxon>
        <taxon>Theaceae</taxon>
        <taxon>Camellia</taxon>
    </lineage>
</organism>
<keyword evidence="2" id="KW-1185">Reference proteome</keyword>